<dbReference type="EMBL" id="AP028918">
    <property type="protein sequence ID" value="BES99079.1"/>
    <property type="molecule type" value="Genomic_DNA"/>
</dbReference>
<dbReference type="InterPro" id="IPR029515">
    <property type="entry name" value="Liprin"/>
</dbReference>
<evidence type="ECO:0000259" key="6">
    <source>
        <dbReference type="PROSITE" id="PS50105"/>
    </source>
</evidence>
<evidence type="ECO:0000256" key="5">
    <source>
        <dbReference type="SAM" id="MobiDB-lite"/>
    </source>
</evidence>
<dbReference type="Pfam" id="PF07647">
    <property type="entry name" value="SAM_2"/>
    <property type="match status" value="1"/>
</dbReference>
<dbReference type="Pfam" id="PF26022">
    <property type="entry name" value="CC_Liprin_beta"/>
    <property type="match status" value="1"/>
</dbReference>
<evidence type="ECO:0000256" key="3">
    <source>
        <dbReference type="ARBA" id="ARBA00023054"/>
    </source>
</evidence>
<dbReference type="PANTHER" id="PTHR12587">
    <property type="entry name" value="LAR INTERACTING PROTEIN LIP -RELATED PROTEIN"/>
    <property type="match status" value="1"/>
</dbReference>
<dbReference type="Gene3D" id="1.10.150.50">
    <property type="entry name" value="Transcription Factor, Ets-1"/>
    <property type="match status" value="3"/>
</dbReference>
<evidence type="ECO:0000256" key="1">
    <source>
        <dbReference type="ARBA" id="ARBA00007547"/>
    </source>
</evidence>
<sequence>MVRGGNGRLVAATIALLERQSQEQNRNDQSQPVRTGAKESDSESKEMIESSMDGSTIKSNSSTDSGKDDQSIITSNSSTTSNSNEALDTICCKDDFQWVGQQHKPQIGEGDAKSETRSRDMKRDCGGCSSRGGGEVRLRKTSASLDRKKASRRERDAKSKSTSGFHKSPGHRDCCSRDFSYCDYVDRIPPPHDFRIPYYYRPPPLPCDYPFRCVHKPTNELQEQLQRLESDREALLLQIAVLTDQVEAQSEKINDLQRAVSDQKRQISSSEDLLQREMLTRSGLETQKLELLAVVSELKRHESLLEKDNIELRDRLAEEKRRNKPPIAPRNHLYPQSPTPILMADMQGMQKGQSPSPSPVSSGQNTGPRKLEFNEPPHSPQRMNCGQYRSLPREHQQDPAGQRRTVVFGRPVDQPRCSSVPNLAESESTIIGNDHNDNVPECYPNEPNLSMQTSAPKRIQKFFGKMQRSGSGNLDDISSDEPFARGGIRSTAGPRLCGNMQAMRNDKPFSEWTSDNICEWLKELGLDSSVPEARRWVKSGQMLLTASSHEIDKELNVKSGILRKKLHLALEAERGFTSGDPMLECAGRLEPGWVLRWLDDIGLPQYKGAFMSARLDGRVLHRLSLDDLQWLHINLTLHVLSIKAGIYVLRKEKFDPHCLIRRSDPENETEDRVELWTNHRVMEWLRAVDLAEYAPNLRGSGVHGGLMVHEDRFTETLLASLLSIPAEKTLLRRHLATHFKELLGSDVIQKKREAESTLGYVPLTPSLKAKVPKKSQFTLKRKKSKYDEEEELVCPLNDSKSSATGDSSTDLGKSPNHAVASPDKTSLSSEGSGKKRAEKISEV</sequence>
<dbReference type="InterPro" id="IPR058914">
    <property type="entry name" value="LIPB1/2_CC"/>
</dbReference>
<organism evidence="7 8">
    <name type="scientific">Nesidiocoris tenuis</name>
    <dbReference type="NCBI Taxonomy" id="355587"/>
    <lineage>
        <taxon>Eukaryota</taxon>
        <taxon>Metazoa</taxon>
        <taxon>Ecdysozoa</taxon>
        <taxon>Arthropoda</taxon>
        <taxon>Hexapoda</taxon>
        <taxon>Insecta</taxon>
        <taxon>Pterygota</taxon>
        <taxon>Neoptera</taxon>
        <taxon>Paraneoptera</taxon>
        <taxon>Hemiptera</taxon>
        <taxon>Heteroptera</taxon>
        <taxon>Panheteroptera</taxon>
        <taxon>Cimicomorpha</taxon>
        <taxon>Miridae</taxon>
        <taxon>Dicyphina</taxon>
        <taxon>Nesidiocoris</taxon>
    </lineage>
</organism>
<keyword evidence="8" id="KW-1185">Reference proteome</keyword>
<feature type="compositionally biased region" description="Polar residues" evidence="5">
    <location>
        <begin position="22"/>
        <end position="33"/>
    </location>
</feature>
<proteinExistence type="inferred from homology"/>
<dbReference type="InterPro" id="IPR037619">
    <property type="entry name" value="LIPB1/2_SAM_3rd"/>
</dbReference>
<feature type="region of interest" description="Disordered" evidence="5">
    <location>
        <begin position="779"/>
        <end position="843"/>
    </location>
</feature>
<dbReference type="CDD" id="cd09563">
    <property type="entry name" value="SAM_liprin-beta1_2_repeat1"/>
    <property type="match status" value="1"/>
</dbReference>
<dbReference type="InterPro" id="IPR037617">
    <property type="entry name" value="LIPB1/2_SAM_1"/>
</dbReference>
<feature type="region of interest" description="Disordered" evidence="5">
    <location>
        <begin position="102"/>
        <end position="171"/>
    </location>
</feature>
<dbReference type="CDD" id="cd09569">
    <property type="entry name" value="SAM_liprin-beta1_2_repeat3"/>
    <property type="match status" value="1"/>
</dbReference>
<dbReference type="InterPro" id="IPR001660">
    <property type="entry name" value="SAM"/>
</dbReference>
<keyword evidence="3 4" id="KW-0175">Coiled coil</keyword>
<dbReference type="PROSITE" id="PS50105">
    <property type="entry name" value="SAM_DOMAIN"/>
    <property type="match status" value="2"/>
</dbReference>
<dbReference type="SMART" id="SM00454">
    <property type="entry name" value="SAM"/>
    <property type="match status" value="3"/>
</dbReference>
<feature type="compositionally biased region" description="Basic and acidic residues" evidence="5">
    <location>
        <begin position="832"/>
        <end position="843"/>
    </location>
</feature>
<gene>
    <name evidence="7" type="ORF">NTJ_11894</name>
</gene>
<dbReference type="InterPro" id="IPR013761">
    <property type="entry name" value="SAM/pointed_sf"/>
</dbReference>
<dbReference type="SUPFAM" id="SSF47769">
    <property type="entry name" value="SAM/Pointed domain"/>
    <property type="match status" value="3"/>
</dbReference>
<evidence type="ECO:0000313" key="8">
    <source>
        <dbReference type="Proteomes" id="UP001307889"/>
    </source>
</evidence>
<name>A0ABN7B5F4_9HEMI</name>
<feature type="compositionally biased region" description="Basic and acidic residues" evidence="5">
    <location>
        <begin position="36"/>
        <end position="48"/>
    </location>
</feature>
<feature type="compositionally biased region" description="Basic and acidic residues" evidence="5">
    <location>
        <begin position="145"/>
        <end position="159"/>
    </location>
</feature>
<feature type="compositionally biased region" description="Low complexity" evidence="5">
    <location>
        <begin position="71"/>
        <end position="84"/>
    </location>
</feature>
<reference evidence="7 8" key="1">
    <citation type="submission" date="2023-09" db="EMBL/GenBank/DDBJ databases">
        <title>Nesidiocoris tenuis whole genome shotgun sequence.</title>
        <authorList>
            <person name="Shibata T."/>
            <person name="Shimoda M."/>
            <person name="Kobayashi T."/>
            <person name="Uehara T."/>
        </authorList>
    </citation>
    <scope>NUCLEOTIDE SEQUENCE [LARGE SCALE GENOMIC DNA]</scope>
    <source>
        <strain evidence="7 8">Japan</strain>
    </source>
</reference>
<dbReference type="PANTHER" id="PTHR12587:SF14">
    <property type="entry name" value="AT31531P"/>
    <property type="match status" value="1"/>
</dbReference>
<feature type="compositionally biased region" description="Basic and acidic residues" evidence="5">
    <location>
        <begin position="110"/>
        <end position="125"/>
    </location>
</feature>
<feature type="region of interest" description="Disordered" evidence="5">
    <location>
        <begin position="320"/>
        <end position="386"/>
    </location>
</feature>
<feature type="domain" description="SAM" evidence="6">
    <location>
        <begin position="512"/>
        <end position="576"/>
    </location>
</feature>
<keyword evidence="2" id="KW-0677">Repeat</keyword>
<evidence type="ECO:0000313" key="7">
    <source>
        <dbReference type="EMBL" id="BES99079.1"/>
    </source>
</evidence>
<dbReference type="Proteomes" id="UP001307889">
    <property type="component" value="Chromosome 10"/>
</dbReference>
<feature type="compositionally biased region" description="Polar residues" evidence="5">
    <location>
        <begin position="798"/>
        <end position="811"/>
    </location>
</feature>
<feature type="domain" description="SAM" evidence="6">
    <location>
        <begin position="594"/>
        <end position="652"/>
    </location>
</feature>
<feature type="region of interest" description="Disordered" evidence="5">
    <location>
        <begin position="18"/>
        <end position="84"/>
    </location>
</feature>
<evidence type="ECO:0000256" key="2">
    <source>
        <dbReference type="ARBA" id="ARBA00022737"/>
    </source>
</evidence>
<dbReference type="Pfam" id="PF00536">
    <property type="entry name" value="SAM_1"/>
    <property type="match status" value="2"/>
</dbReference>
<evidence type="ECO:0000256" key="4">
    <source>
        <dbReference type="SAM" id="Coils"/>
    </source>
</evidence>
<feature type="coiled-coil region" evidence="4">
    <location>
        <begin position="218"/>
        <end position="273"/>
    </location>
</feature>
<accession>A0ABN7B5F4</accession>
<feature type="compositionally biased region" description="Polar residues" evidence="5">
    <location>
        <begin position="52"/>
        <end position="64"/>
    </location>
</feature>
<comment type="similarity">
    <text evidence="1">Belongs to the liprin family. Liprin-beta subfamily.</text>
</comment>
<protein>
    <submittedName>
        <fullName evidence="7">SAM domain (Sterile alpha motif)</fullName>
    </submittedName>
</protein>